<dbReference type="Gramene" id="AUR62021865-RA">
    <property type="protein sequence ID" value="AUR62021865-RA:cds"/>
    <property type="gene ID" value="AUR62021865"/>
</dbReference>
<feature type="transmembrane region" description="Helical" evidence="9">
    <location>
        <begin position="305"/>
        <end position="323"/>
    </location>
</feature>
<feature type="transmembrane region" description="Helical" evidence="9">
    <location>
        <begin position="41"/>
        <end position="61"/>
    </location>
</feature>
<dbReference type="PANTHER" id="PTHR31595">
    <property type="entry name" value="LONG-CHAIN-ALCOHOL O-FATTY-ACYLTRANSFERASE 3-RELATED"/>
    <property type="match status" value="1"/>
</dbReference>
<keyword evidence="3" id="KW-0808">Transferase</keyword>
<comment type="subcellular location">
    <subcellularLocation>
        <location evidence="1">Membrane</location>
        <topology evidence="1">Multi-pass membrane protein</topology>
    </subcellularLocation>
</comment>
<dbReference type="InterPro" id="IPR032805">
    <property type="entry name" value="Wax_synthase_dom"/>
</dbReference>
<feature type="transmembrane region" description="Helical" evidence="9">
    <location>
        <begin position="232"/>
        <end position="254"/>
    </location>
</feature>
<dbReference type="GO" id="GO:0016020">
    <property type="term" value="C:membrane"/>
    <property type="evidence" value="ECO:0007669"/>
    <property type="project" value="UniProtKB-SubCell"/>
</dbReference>
<accession>A0A803M1N3</accession>
<evidence type="ECO:0000256" key="2">
    <source>
        <dbReference type="ARBA" id="ARBA00007282"/>
    </source>
</evidence>
<dbReference type="Pfam" id="PF13813">
    <property type="entry name" value="MBOAT_2"/>
    <property type="match status" value="1"/>
</dbReference>
<evidence type="ECO:0000256" key="7">
    <source>
        <dbReference type="ARBA" id="ARBA00023136"/>
    </source>
</evidence>
<evidence type="ECO:0000256" key="8">
    <source>
        <dbReference type="ARBA" id="ARBA00023315"/>
    </source>
</evidence>
<keyword evidence="12" id="KW-1185">Reference proteome</keyword>
<keyword evidence="4 9" id="KW-0812">Transmembrane</keyword>
<keyword evidence="8" id="KW-0012">Acyltransferase</keyword>
<evidence type="ECO:0000256" key="4">
    <source>
        <dbReference type="ARBA" id="ARBA00022692"/>
    </source>
</evidence>
<evidence type="ECO:0000256" key="3">
    <source>
        <dbReference type="ARBA" id="ARBA00022679"/>
    </source>
</evidence>
<feature type="transmembrane region" description="Helical" evidence="9">
    <location>
        <begin position="17"/>
        <end position="34"/>
    </location>
</feature>
<sequence>MLSEGANPSYSDSSSPISLLLLLLMSYGYCYFFVTKLPKGVPRLISLVGVFYVLFVAPWYFPSSISLRGIASFFLSWISSFKLLLFSFGKGDLILFDSYVNFVVVAVFPFKVRNEAISIPCFVKKGTDEKDQMYTTLFSDNNYLFSGNVLQIIALAMSISIFALSLRDGMILLLSLIIVVHQMLPHVEPIPILKQPNRATSLQNFWGRRWNRVSSDILRHTIYNPARKLLDVYFGVGPGQVVALVITLVVSGIMHQIMFYHMTCGMKPTWEVTKFFVLQGIFMAIELLVKRFWVRTLGWSSIHPIVSVPLTLSFVLATSYWLLFLPVRRIAGTGCDKKGFEGFGRLYKMMGYFIKDCGLKIELARLGFGMEIRPTLNL</sequence>
<dbReference type="GO" id="GO:0008374">
    <property type="term" value="F:O-acyltransferase activity"/>
    <property type="evidence" value="ECO:0007669"/>
    <property type="project" value="InterPro"/>
</dbReference>
<feature type="transmembrane region" description="Helical" evidence="9">
    <location>
        <begin position="93"/>
        <end position="110"/>
    </location>
</feature>
<reference evidence="11" key="2">
    <citation type="submission" date="2021-03" db="UniProtKB">
        <authorList>
            <consortium name="EnsemblPlants"/>
        </authorList>
    </citation>
    <scope>IDENTIFICATION</scope>
</reference>
<evidence type="ECO:0000313" key="11">
    <source>
        <dbReference type="EnsemblPlants" id="AUR62021865-RA:cds"/>
    </source>
</evidence>
<feature type="transmembrane region" description="Helical" evidence="9">
    <location>
        <begin position="143"/>
        <end position="164"/>
    </location>
</feature>
<evidence type="ECO:0000256" key="1">
    <source>
        <dbReference type="ARBA" id="ARBA00004141"/>
    </source>
</evidence>
<dbReference type="InterPro" id="IPR044851">
    <property type="entry name" value="Wax_synthase"/>
</dbReference>
<reference evidence="11" key="1">
    <citation type="journal article" date="2017" name="Nature">
        <title>The genome of Chenopodium quinoa.</title>
        <authorList>
            <person name="Jarvis D.E."/>
            <person name="Ho Y.S."/>
            <person name="Lightfoot D.J."/>
            <person name="Schmoeckel S.M."/>
            <person name="Li B."/>
            <person name="Borm T.J.A."/>
            <person name="Ohyanagi H."/>
            <person name="Mineta K."/>
            <person name="Michell C.T."/>
            <person name="Saber N."/>
            <person name="Kharbatia N.M."/>
            <person name="Rupper R.R."/>
            <person name="Sharp A.R."/>
            <person name="Dally N."/>
            <person name="Boughton B.A."/>
            <person name="Woo Y.H."/>
            <person name="Gao G."/>
            <person name="Schijlen E.G.W.M."/>
            <person name="Guo X."/>
            <person name="Momin A.A."/>
            <person name="Negrao S."/>
            <person name="Al-Babili S."/>
            <person name="Gehring C."/>
            <person name="Roessner U."/>
            <person name="Jung C."/>
            <person name="Murphy K."/>
            <person name="Arold S.T."/>
            <person name="Gojobori T."/>
            <person name="van der Linden C.G."/>
            <person name="van Loo E.N."/>
            <person name="Jellen E.N."/>
            <person name="Maughan P.J."/>
            <person name="Tester M."/>
        </authorList>
    </citation>
    <scope>NUCLEOTIDE SEQUENCE [LARGE SCALE GENOMIC DNA]</scope>
    <source>
        <strain evidence="11">cv. PI 614886</strain>
    </source>
</reference>
<keyword evidence="5 9" id="KW-1133">Transmembrane helix</keyword>
<feature type="transmembrane region" description="Helical" evidence="9">
    <location>
        <begin position="275"/>
        <end position="293"/>
    </location>
</feature>
<organism evidence="11 12">
    <name type="scientific">Chenopodium quinoa</name>
    <name type="common">Quinoa</name>
    <dbReference type="NCBI Taxonomy" id="63459"/>
    <lineage>
        <taxon>Eukaryota</taxon>
        <taxon>Viridiplantae</taxon>
        <taxon>Streptophyta</taxon>
        <taxon>Embryophyta</taxon>
        <taxon>Tracheophyta</taxon>
        <taxon>Spermatophyta</taxon>
        <taxon>Magnoliopsida</taxon>
        <taxon>eudicotyledons</taxon>
        <taxon>Gunneridae</taxon>
        <taxon>Pentapetalae</taxon>
        <taxon>Caryophyllales</taxon>
        <taxon>Chenopodiaceae</taxon>
        <taxon>Chenopodioideae</taxon>
        <taxon>Atripliceae</taxon>
        <taxon>Chenopodium</taxon>
    </lineage>
</organism>
<evidence type="ECO:0000256" key="5">
    <source>
        <dbReference type="ARBA" id="ARBA00022989"/>
    </source>
</evidence>
<dbReference type="EnsemblPlants" id="AUR62021865-RA">
    <property type="protein sequence ID" value="AUR62021865-RA:cds"/>
    <property type="gene ID" value="AUR62021865"/>
</dbReference>
<dbReference type="AlphaFoldDB" id="A0A803M1N3"/>
<dbReference type="Proteomes" id="UP000596660">
    <property type="component" value="Unplaced"/>
</dbReference>
<name>A0A803M1N3_CHEQI</name>
<proteinExistence type="inferred from homology"/>
<dbReference type="PANTHER" id="PTHR31595:SF11">
    <property type="entry name" value="LONG-CHAIN-ALCOHOL O-FATTY-ACYLTRANSFERASE 1-RELATED"/>
    <property type="match status" value="1"/>
</dbReference>
<evidence type="ECO:0000256" key="6">
    <source>
        <dbReference type="ARBA" id="ARBA00023098"/>
    </source>
</evidence>
<keyword evidence="7 9" id="KW-0472">Membrane</keyword>
<comment type="similarity">
    <text evidence="2">Belongs to the wax synthase family.</text>
</comment>
<keyword evidence="6" id="KW-0443">Lipid metabolism</keyword>
<dbReference type="GO" id="GO:0006629">
    <property type="term" value="P:lipid metabolic process"/>
    <property type="evidence" value="ECO:0007669"/>
    <property type="project" value="UniProtKB-KW"/>
</dbReference>
<evidence type="ECO:0000256" key="9">
    <source>
        <dbReference type="SAM" id="Phobius"/>
    </source>
</evidence>
<evidence type="ECO:0000259" key="10">
    <source>
        <dbReference type="Pfam" id="PF13813"/>
    </source>
</evidence>
<evidence type="ECO:0000313" key="12">
    <source>
        <dbReference type="Proteomes" id="UP000596660"/>
    </source>
</evidence>
<feature type="domain" description="Wax synthase" evidence="10">
    <location>
        <begin position="191"/>
        <end position="277"/>
    </location>
</feature>
<dbReference type="OMA" id="FFITWIT"/>
<protein>
    <recommendedName>
        <fullName evidence="10">Wax synthase domain-containing protein</fullName>
    </recommendedName>
</protein>